<feature type="domain" description="Tn3 transposase DDE" evidence="5">
    <location>
        <begin position="606"/>
        <end position="998"/>
    </location>
</feature>
<evidence type="ECO:0000259" key="5">
    <source>
        <dbReference type="Pfam" id="PF01526"/>
    </source>
</evidence>
<dbReference type="NCBIfam" id="NF033527">
    <property type="entry name" value="transpos_Tn3"/>
    <property type="match status" value="1"/>
</dbReference>
<reference evidence="7 8" key="1">
    <citation type="submission" date="2020-04" db="EMBL/GenBank/DDBJ databases">
        <title>Genome sequencing of novel species.</title>
        <authorList>
            <person name="Heo J."/>
            <person name="Kim S.-J."/>
            <person name="Kim J.-S."/>
            <person name="Hong S.-B."/>
            <person name="Kwon S.-W."/>
        </authorList>
    </citation>
    <scope>NUCLEOTIDE SEQUENCE [LARGE SCALE GENOMIC DNA]</scope>
    <source>
        <strain evidence="7 8">CJU-R4</strain>
        <plasmid evidence="7 8">unnamed1</plasmid>
    </source>
</reference>
<accession>A0A7L5DW12</accession>
<feature type="domain" description="DUF4158" evidence="6">
    <location>
        <begin position="7"/>
        <end position="170"/>
    </location>
</feature>
<evidence type="ECO:0000259" key="6">
    <source>
        <dbReference type="Pfam" id="PF13700"/>
    </source>
</evidence>
<dbReference type="GO" id="GO:0003677">
    <property type="term" value="F:DNA binding"/>
    <property type="evidence" value="ECO:0007669"/>
    <property type="project" value="UniProtKB-KW"/>
</dbReference>
<dbReference type="GO" id="GO:0004803">
    <property type="term" value="F:transposase activity"/>
    <property type="evidence" value="ECO:0007669"/>
    <property type="project" value="InterPro"/>
</dbReference>
<keyword evidence="3" id="KW-0238">DNA-binding</keyword>
<dbReference type="InterPro" id="IPR025296">
    <property type="entry name" value="DUF4158"/>
</dbReference>
<evidence type="ECO:0000313" key="7">
    <source>
        <dbReference type="EMBL" id="QJD81641.1"/>
    </source>
</evidence>
<keyword evidence="4" id="KW-0233">DNA recombination</keyword>
<keyword evidence="2" id="KW-0815">Transposition</keyword>
<dbReference type="Proteomes" id="UP000501128">
    <property type="component" value="Plasmid unnamed1"/>
</dbReference>
<geneLocation type="plasmid" evidence="7 8">
    <name>unnamed1</name>
</geneLocation>
<sequence length="1027" mass="117538">MPTIRPILEKGQQREFETPPTFTYAQRRFFFQITDEIKPLLAGLDTPANQAGFLVQLGYFRATSRFFSPATFVGKDWEFAARRVSRKGTPLPTQHYADSTARRHRSLILSVLEVMPFTQAVREQCQREANELVRQGLRPPQVFGSLCDFLRSHRMEIPIYSAFVDIINQAIRAFDAHLRQVLHTQLDEAQRAALYSLLVQTADDKTPPHTTAPMQLTQLRTTQELMNLKAIRENVRHFCRLKTLYHQCRPILGALALHEAVVEDYALEVMRSRSWQVKRWVGQELHLLCFIQYQYFYLNDTLAKTLVMATENSVNQCEKRYKLDRQERYDHNLGQLTDILQEYISQAGRLDRMQEVSYDFSKPLDEKFKTLLTTLRSPETASFLAKLPLVRDLYAQTSRHLKDGDYYDEIAQGSQKLQNRVADLIRHLEFSTEPAGEELAKAIRFFQQKDGVLTGSVPTDFLKPSERVNIRDADGKLRVSLYKALLARHITRGIKAGSVYLPMSHQYKSVDDYLIDDQIWQTTKQTLLERAGMRHLECWETVADELRGRLRAQFGDTMARIDSGENLWVEKRKDNTLRFKTPVLDESDDKASVDLFPQDRVIPLYEVLETVNRVCQFSDTFKAARLDHGRERPAANLFLAGIIGLGCNLTTQRVAKTAKNLSAATLGTTVRNYFSSANLLRANDQVSALIEQMNVGAFFDHNPHGKHTSSDGQKFAVGFDSIHSTYSAKYFGKEKGITIYSFINAIHDLFYSTAFSASDREAWYVVDGLMHNDVVRSQIHSTDSHGATDPVFSVSYLLGIDFQPRLAGLHRQKLHGMAGVSMGHSTDYQLAIGEEMDEALVARQWDRILRLLVSFKLKYTLASLVMKRLNSYALQNPLYQALKELGKVVRTEFLLRYMNDEQMRHRSHQQQEKIESAHALSRAVSYGNNGVLQYANQEELLTMQGCKRLIENSVICWNYLYLSRLLVNATKAERTAILDMLPRTSPVAWQHINFQGEFNFDEDSGRDPLEASLLAILSYEPEAVKAS</sequence>
<dbReference type="Pfam" id="PF13700">
    <property type="entry name" value="DUF4158"/>
    <property type="match status" value="1"/>
</dbReference>
<dbReference type="Pfam" id="PF01526">
    <property type="entry name" value="DDE_Tnp_Tn3"/>
    <property type="match status" value="1"/>
</dbReference>
<dbReference type="InterPro" id="IPR002513">
    <property type="entry name" value="Tn3_Tnp_DDE_dom"/>
</dbReference>
<evidence type="ECO:0000256" key="1">
    <source>
        <dbReference type="ARBA" id="ARBA00009402"/>
    </source>
</evidence>
<evidence type="ECO:0000256" key="4">
    <source>
        <dbReference type="ARBA" id="ARBA00023172"/>
    </source>
</evidence>
<proteinExistence type="inferred from homology"/>
<comment type="similarity">
    <text evidence="1">Belongs to the transposase 7 family.</text>
</comment>
<gene>
    <name evidence="7" type="ORF">HH216_25185</name>
</gene>
<protein>
    <submittedName>
        <fullName evidence="7">Tn3 family transposase</fullName>
    </submittedName>
</protein>
<dbReference type="RefSeq" id="WP_169553659.1">
    <property type="nucleotide sequence ID" value="NZ_CP051678.1"/>
</dbReference>
<keyword evidence="8" id="KW-1185">Reference proteome</keyword>
<keyword evidence="7" id="KW-0614">Plasmid</keyword>
<dbReference type="EMBL" id="CP051678">
    <property type="protein sequence ID" value="QJD81641.1"/>
    <property type="molecule type" value="Genomic_DNA"/>
</dbReference>
<dbReference type="AlphaFoldDB" id="A0A7L5DW12"/>
<dbReference type="KEGG" id="srho:HH216_25185"/>
<dbReference type="InterPro" id="IPR047653">
    <property type="entry name" value="Tn3-like_transpos"/>
</dbReference>
<evidence type="ECO:0000256" key="3">
    <source>
        <dbReference type="ARBA" id="ARBA00023125"/>
    </source>
</evidence>
<name>A0A7L5DW12_9BACT</name>
<evidence type="ECO:0000313" key="8">
    <source>
        <dbReference type="Proteomes" id="UP000501128"/>
    </source>
</evidence>
<organism evidence="7 8">
    <name type="scientific">Spirosoma rhododendri</name>
    <dbReference type="NCBI Taxonomy" id="2728024"/>
    <lineage>
        <taxon>Bacteria</taxon>
        <taxon>Pseudomonadati</taxon>
        <taxon>Bacteroidota</taxon>
        <taxon>Cytophagia</taxon>
        <taxon>Cytophagales</taxon>
        <taxon>Cytophagaceae</taxon>
        <taxon>Spirosoma</taxon>
    </lineage>
</organism>
<dbReference type="GO" id="GO:0006313">
    <property type="term" value="P:DNA transposition"/>
    <property type="evidence" value="ECO:0007669"/>
    <property type="project" value="InterPro"/>
</dbReference>
<evidence type="ECO:0000256" key="2">
    <source>
        <dbReference type="ARBA" id="ARBA00022578"/>
    </source>
</evidence>